<name>A0A1B1U6Y3_9HELI</name>
<keyword evidence="4" id="KW-1185">Reference proteome</keyword>
<evidence type="ECO:0000313" key="4">
    <source>
        <dbReference type="Proteomes" id="UP000092884"/>
    </source>
</evidence>
<feature type="transmembrane region" description="Helical" evidence="2">
    <location>
        <begin position="729"/>
        <end position="749"/>
    </location>
</feature>
<dbReference type="STRING" id="222136.BBW65_06985"/>
<gene>
    <name evidence="3" type="ORF">BBW65_06985</name>
</gene>
<organism evidence="3 4">
    <name type="scientific">Helicobacter enhydrae</name>
    <dbReference type="NCBI Taxonomy" id="222136"/>
    <lineage>
        <taxon>Bacteria</taxon>
        <taxon>Pseudomonadati</taxon>
        <taxon>Campylobacterota</taxon>
        <taxon>Epsilonproteobacteria</taxon>
        <taxon>Campylobacterales</taxon>
        <taxon>Helicobacteraceae</taxon>
        <taxon>Helicobacter</taxon>
    </lineage>
</organism>
<sequence length="1071" mass="116342">MQENFGVNVTFNVKDGTITTANSKVVNLNKQVSLTQKSVSSLNASFQNTFFALGGLNLAFGALSASFGATFKSSLNLVSVNEQLQNSLASLISLNHSNIDTMGKSIDANEKWSASLELSGETIKKLNVINLKTIYTMRDMSEMFKSFYSTAGSSMSLEEAINAMEAIAYAGQVSGASVDSLKMTLDSLGAGVAQTNTDFGRFVNSLGLSTEAMSKAKAEGRLYSLIMEKLGSFANDASRSANTYEASVSNLTNAMEELKRKAMEPYFEGIKDAINATSGAISKNQEVVLESLGVLSRLAGSVAILWGATKGLNLVLGEGAPLRAYASELKRIEGAAHKARFAVGGLFSILKRFAPTAGIFAVMEVWSKWNETINETQEKLSKLNKDGLENKLLEAKERLERAGENLEKARKEGGILNKFREQEWLGEYSKAFKEVQDLEHRIKIFPQKKVLEQKNKANTPNLKAIKDASLAYREMAKVGLGEYNLALIEIAERTQKWVDEGVRLNEALAVQNILLQDLESNQATKEINADLEDRAAFVALSNDGIAKSIELEKIRYEKAIANLNERVAKEVELQEMSWNKANELYKLEEQKHQRALEQIKEEHRLKSGFGGYFSEALSENFINILNGKGVLEFGKKLEVSASQAFGRSLAKSFEDSRVGKAMDKAFDLAITKASGALGSCLDGLFGEKFASNLSDALGGALAGIGVGIGVGNLFASFMDKDHQKAASRGGEIGATSGAGIGAALGTWVIPGLGTGVGAIVGGVLGGLLGSVVGSVFNTKTEKIADGVEVRERGNKDKINAREYQTFKTTNSYWWGLKKTESVRDHYTKANSYALMQVRHTLRGFENLIADIGGSVDELAISAGKYADYQSMSDSVVEQVIGSVMGKEDKELIAGVYQMWSDYAKSINKSVSQAVMEGMASFVKSGQSYTKWLYDFRGDALGSAKYSAELAQKEVDRLQEALGVSGINVDNFLDFREEMIKNAFDPSTINLINSLGEALKNSAEASKKFEEALKKENKTKLKALDPFLKKTKTLEEANQTRGEIGTKTNLKILSVLQKILKAQEVVSYGGAV</sequence>
<evidence type="ECO:0000256" key="1">
    <source>
        <dbReference type="SAM" id="Coils"/>
    </source>
</evidence>
<keyword evidence="2" id="KW-0812">Transmembrane</keyword>
<dbReference type="AlphaFoldDB" id="A0A1B1U6Y3"/>
<proteinExistence type="predicted"/>
<feature type="transmembrane region" description="Helical" evidence="2">
    <location>
        <begin position="755"/>
        <end position="776"/>
    </location>
</feature>
<protein>
    <recommendedName>
        <fullName evidence="5">Phage tail tape measure protein</fullName>
    </recommendedName>
</protein>
<feature type="coiled-coil region" evidence="1">
    <location>
        <begin position="546"/>
        <end position="602"/>
    </location>
</feature>
<dbReference type="RefSeq" id="WP_066341423.1">
    <property type="nucleotide sequence ID" value="NZ_CP016503.1"/>
</dbReference>
<dbReference type="KEGG" id="het:BBW65_06985"/>
<keyword evidence="1" id="KW-0175">Coiled coil</keyword>
<dbReference type="Proteomes" id="UP000092884">
    <property type="component" value="Chromosome"/>
</dbReference>
<feature type="transmembrane region" description="Helical" evidence="2">
    <location>
        <begin position="696"/>
        <end position="717"/>
    </location>
</feature>
<feature type="coiled-coil region" evidence="1">
    <location>
        <begin position="385"/>
        <end position="412"/>
    </location>
</feature>
<dbReference type="EMBL" id="CP016503">
    <property type="protein sequence ID" value="ANV98553.1"/>
    <property type="molecule type" value="Genomic_DNA"/>
</dbReference>
<dbReference type="OrthoDB" id="5313696at2"/>
<evidence type="ECO:0000313" key="3">
    <source>
        <dbReference type="EMBL" id="ANV98553.1"/>
    </source>
</evidence>
<keyword evidence="2" id="KW-0472">Membrane</keyword>
<evidence type="ECO:0000256" key="2">
    <source>
        <dbReference type="SAM" id="Phobius"/>
    </source>
</evidence>
<accession>A0A1B1U6Y3</accession>
<reference evidence="4" key="1">
    <citation type="submission" date="2016-07" db="EMBL/GenBank/DDBJ databases">
        <authorList>
            <person name="Florea S."/>
            <person name="Webb J.S."/>
            <person name="Jaromczyk J."/>
            <person name="Schardl C.L."/>
        </authorList>
    </citation>
    <scope>NUCLEOTIDE SEQUENCE [LARGE SCALE GENOMIC DNA]</scope>
    <source>
        <strain evidence="4">MIT 01-6242</strain>
    </source>
</reference>
<keyword evidence="2" id="KW-1133">Transmembrane helix</keyword>
<evidence type="ECO:0008006" key="5">
    <source>
        <dbReference type="Google" id="ProtNLM"/>
    </source>
</evidence>